<comment type="similarity">
    <text evidence="1">Belongs to the dysbindin family.</text>
</comment>
<organism evidence="3">
    <name type="scientific">Xenopsylla cheopis</name>
    <name type="common">Oriental rat flea</name>
    <name type="synonym">Pulex cheopis</name>
    <dbReference type="NCBI Taxonomy" id="163159"/>
    <lineage>
        <taxon>Eukaryota</taxon>
        <taxon>Metazoa</taxon>
        <taxon>Ecdysozoa</taxon>
        <taxon>Arthropoda</taxon>
        <taxon>Hexapoda</taxon>
        <taxon>Insecta</taxon>
        <taxon>Pterygota</taxon>
        <taxon>Neoptera</taxon>
        <taxon>Endopterygota</taxon>
        <taxon>Siphonaptera</taxon>
        <taxon>Pulicidae</taxon>
        <taxon>Xenopsyllinae</taxon>
        <taxon>Xenopsylla</taxon>
    </lineage>
</organism>
<accession>A0A6M2DQ11</accession>
<protein>
    <submittedName>
        <fullName evidence="3">Putative dysbindin-like isoform x1</fullName>
    </submittedName>
</protein>
<evidence type="ECO:0000256" key="1">
    <source>
        <dbReference type="ARBA" id="ARBA00008686"/>
    </source>
</evidence>
<dbReference type="EMBL" id="GIIL01004278">
    <property type="protein sequence ID" value="NOV48004.1"/>
    <property type="molecule type" value="Transcribed_RNA"/>
</dbReference>
<feature type="coiled-coil region" evidence="2">
    <location>
        <begin position="122"/>
        <end position="169"/>
    </location>
</feature>
<name>A0A6M2DQ11_XENCH</name>
<evidence type="ECO:0000256" key="2">
    <source>
        <dbReference type="SAM" id="Coils"/>
    </source>
</evidence>
<keyword evidence="2" id="KW-0175">Coiled coil</keyword>
<sequence>MFNNIRNKLKIVVQDGINSITSTSTIDQNSRHCADKYDNVNYNAGCKLLEKYQNDWESMHKLSEENVKTAAMLANLIAKIQRDTEIHKQKMMDLNTGLANIPCLVSTIDSCTKTIETIGLQFRNIEKDLFQLENLIEVLEMRDRKIKYMEQLQEYKQSKLENLEKYRSNLAIQHTQNIKKVEIIHDKELKERQEAFQEAFQNDLQEYQTQGHIARIQVPSLQQVVSLEDIVLEQDDSDLLDQFLNQ</sequence>
<dbReference type="PANTHER" id="PTHR16294">
    <property type="entry name" value="DYSTROBREVIN BINDING PROTEIN 1 DYSBINDIN"/>
    <property type="match status" value="1"/>
</dbReference>
<proteinExistence type="inferred from homology"/>
<dbReference type="GO" id="GO:0005737">
    <property type="term" value="C:cytoplasm"/>
    <property type="evidence" value="ECO:0007669"/>
    <property type="project" value="InterPro"/>
</dbReference>
<dbReference type="AlphaFoldDB" id="A0A6M2DQ11"/>
<dbReference type="InterPro" id="IPR007531">
    <property type="entry name" value="Dysbindin"/>
</dbReference>
<dbReference type="PANTHER" id="PTHR16294:SF6">
    <property type="entry name" value="DYNAMIN N-TERMINAL DOMAIN-CONTAINING PROTEIN"/>
    <property type="match status" value="1"/>
</dbReference>
<reference evidence="3" key="1">
    <citation type="submission" date="2020-03" db="EMBL/GenBank/DDBJ databases">
        <title>Transcriptomic Profiling of the Digestive Tract of the Rat Flea, Xenopsylla cheopis, Following Blood Feeding and Infection with Yersinia pestis.</title>
        <authorList>
            <person name="Bland D.M."/>
            <person name="Martens C.A."/>
            <person name="Virtaneva K."/>
            <person name="Kanakabandi K."/>
            <person name="Long D."/>
            <person name="Rosenke R."/>
            <person name="Saturday G.A."/>
            <person name="Hoyt F.H."/>
            <person name="Bruno D.P."/>
            <person name="Ribeiro J.M.C."/>
            <person name="Hinnebusch J."/>
        </authorList>
    </citation>
    <scope>NUCLEOTIDE SEQUENCE</scope>
</reference>
<evidence type="ECO:0000313" key="3">
    <source>
        <dbReference type="EMBL" id="NOV48004.1"/>
    </source>
</evidence>